<dbReference type="InterPro" id="IPR050517">
    <property type="entry name" value="DDR_Repair_Kinase"/>
</dbReference>
<dbReference type="EC" id="2.7.11.1" evidence="2"/>
<dbReference type="GO" id="GO:0031932">
    <property type="term" value="C:TORC2 complex"/>
    <property type="evidence" value="ECO:0007669"/>
    <property type="project" value="TreeGrafter"/>
</dbReference>
<comment type="caution">
    <text evidence="2">The sequence shown here is derived from an EMBL/GenBank/DDBJ whole genome shotgun (WGS) entry which is preliminary data.</text>
</comment>
<keyword evidence="2" id="KW-0418">Kinase</keyword>
<feature type="non-terminal residue" evidence="2">
    <location>
        <position position="105"/>
    </location>
</feature>
<dbReference type="AlphaFoldDB" id="A0AAN9AD31"/>
<reference evidence="2 3" key="1">
    <citation type="submission" date="2023-11" db="EMBL/GenBank/DDBJ databases">
        <title>Halocaridina rubra genome assembly.</title>
        <authorList>
            <person name="Smith C."/>
        </authorList>
    </citation>
    <scope>NUCLEOTIDE SEQUENCE [LARGE SCALE GENOMIC DNA]</scope>
    <source>
        <strain evidence="2">EP-1</strain>
        <tissue evidence="2">Whole</tissue>
    </source>
</reference>
<organism evidence="2 3">
    <name type="scientific">Halocaridina rubra</name>
    <name type="common">Hawaiian red shrimp</name>
    <dbReference type="NCBI Taxonomy" id="373956"/>
    <lineage>
        <taxon>Eukaryota</taxon>
        <taxon>Metazoa</taxon>
        <taxon>Ecdysozoa</taxon>
        <taxon>Arthropoda</taxon>
        <taxon>Crustacea</taxon>
        <taxon>Multicrustacea</taxon>
        <taxon>Malacostraca</taxon>
        <taxon>Eumalacostraca</taxon>
        <taxon>Eucarida</taxon>
        <taxon>Decapoda</taxon>
        <taxon>Pleocyemata</taxon>
        <taxon>Caridea</taxon>
        <taxon>Atyoidea</taxon>
        <taxon>Atyidae</taxon>
        <taxon>Halocaridina</taxon>
    </lineage>
</organism>
<dbReference type="Pfam" id="PF02259">
    <property type="entry name" value="FAT"/>
    <property type="match status" value="1"/>
</dbReference>
<dbReference type="GO" id="GO:0038202">
    <property type="term" value="P:TORC1 signaling"/>
    <property type="evidence" value="ECO:0007669"/>
    <property type="project" value="TreeGrafter"/>
</dbReference>
<dbReference type="PANTHER" id="PTHR11139">
    <property type="entry name" value="ATAXIA TELANGIECTASIA MUTATED ATM -RELATED"/>
    <property type="match status" value="1"/>
</dbReference>
<dbReference type="InterPro" id="IPR003151">
    <property type="entry name" value="PIK-rel_kinase_FAT"/>
</dbReference>
<accession>A0AAN9AD31</accession>
<protein>
    <submittedName>
        <fullName evidence="2">Phosphatidylinositol kinase-related protein kinase tor1</fullName>
        <ecNumber evidence="2">2.7.11.1</ecNumber>
    </submittedName>
</protein>
<evidence type="ECO:0000259" key="1">
    <source>
        <dbReference type="Pfam" id="PF02259"/>
    </source>
</evidence>
<proteinExistence type="predicted"/>
<gene>
    <name evidence="2" type="primary">TOR1</name>
    <name evidence="2" type="ORF">SK128_027238</name>
</gene>
<name>A0AAN9AD31_HALRR</name>
<evidence type="ECO:0000313" key="2">
    <source>
        <dbReference type="EMBL" id="KAK7079942.1"/>
    </source>
</evidence>
<feature type="domain" description="PIK-related kinase FAT" evidence="1">
    <location>
        <begin position="31"/>
        <end position="76"/>
    </location>
</feature>
<dbReference type="GO" id="GO:0005634">
    <property type="term" value="C:nucleus"/>
    <property type="evidence" value="ECO:0007669"/>
    <property type="project" value="TreeGrafter"/>
</dbReference>
<dbReference type="EMBL" id="JAXCGZ010006250">
    <property type="protein sequence ID" value="KAK7079942.1"/>
    <property type="molecule type" value="Genomic_DNA"/>
</dbReference>
<evidence type="ECO:0000313" key="3">
    <source>
        <dbReference type="Proteomes" id="UP001381693"/>
    </source>
</evidence>
<keyword evidence="3" id="KW-1185">Reference proteome</keyword>
<dbReference type="GO" id="GO:0031931">
    <property type="term" value="C:TORC1 complex"/>
    <property type="evidence" value="ECO:0007669"/>
    <property type="project" value="TreeGrafter"/>
</dbReference>
<dbReference type="Proteomes" id="UP001381693">
    <property type="component" value="Unassembled WGS sequence"/>
</dbReference>
<keyword evidence="2" id="KW-0808">Transferase</keyword>
<sequence>MVARVYRRVLAMTVFRGELNGMFNHLSGGKEKKKKAERQVLKKTAADFTVAATKGFIRSISLSNGNSLQDTLRLLTVWFEHGHQPGVYEALVDGLKTIKIDTWLQ</sequence>
<dbReference type="GO" id="GO:0004674">
    <property type="term" value="F:protein serine/threonine kinase activity"/>
    <property type="evidence" value="ECO:0007669"/>
    <property type="project" value="UniProtKB-EC"/>
</dbReference>
<dbReference type="GO" id="GO:0016242">
    <property type="term" value="P:negative regulation of macroautophagy"/>
    <property type="evidence" value="ECO:0007669"/>
    <property type="project" value="TreeGrafter"/>
</dbReference>
<dbReference type="GO" id="GO:0005737">
    <property type="term" value="C:cytoplasm"/>
    <property type="evidence" value="ECO:0007669"/>
    <property type="project" value="TreeGrafter"/>
</dbReference>
<dbReference type="PANTHER" id="PTHR11139:SF9">
    <property type="entry name" value="SERINE_THREONINE-PROTEIN KINASE MTOR"/>
    <property type="match status" value="1"/>
</dbReference>